<sequence>MSEISALSASGATESRMVGVTSALATVFIWAGWLIATRYAMTSNFTAVDIGLLRFVVPFVLLCPIWIRKGIWPKGLSLINGLLMLIGSGAFYTLMVASALKFVPASHVGILLPGVMAIWAVLIAIVLFGERPGRVRLAGYGAVIVGVMLLVALKPGGDASTDMLYGYGLVSAGALMWASYTHAMRQSGLGALEAASFVGFWSFVIIAVIALFTGTHIPDAPIGDVMMLLVTQGLLAGCVAVITYGLAVRHIGSTGASAFGAMTPALTALGGVFLLGEESNLALVAAVALVIFGVMVASGVFRRVLR</sequence>
<evidence type="ECO:0000256" key="1">
    <source>
        <dbReference type="SAM" id="Phobius"/>
    </source>
</evidence>
<feature type="transmembrane region" description="Helical" evidence="1">
    <location>
        <begin position="106"/>
        <end position="128"/>
    </location>
</feature>
<keyword evidence="4" id="KW-1185">Reference proteome</keyword>
<feature type="transmembrane region" description="Helical" evidence="1">
    <location>
        <begin position="135"/>
        <end position="153"/>
    </location>
</feature>
<reference evidence="3 4" key="1">
    <citation type="submission" date="2017-09" db="EMBL/GenBank/DDBJ databases">
        <title>Biodiversity and function of Thalassospira species in the particle-attached aromatic-hydrocarbon-degrading consortia from the surface seawater of the China South Sea.</title>
        <authorList>
            <person name="Dong C."/>
            <person name="Lai Q."/>
            <person name="Shao Z."/>
        </authorList>
    </citation>
    <scope>NUCLEOTIDE SEQUENCE [LARGE SCALE GENOMIC DNA]</scope>
    <source>
        <strain evidence="3 4">139Z-12</strain>
    </source>
</reference>
<dbReference type="SUPFAM" id="SSF103481">
    <property type="entry name" value="Multidrug resistance efflux transporter EmrE"/>
    <property type="match status" value="2"/>
</dbReference>
<feature type="transmembrane region" description="Helical" evidence="1">
    <location>
        <begin position="258"/>
        <end position="275"/>
    </location>
</feature>
<keyword evidence="1" id="KW-1133">Transmembrane helix</keyword>
<dbReference type="RefSeq" id="WP_101304177.1">
    <property type="nucleotide sequence ID" value="NZ_NXGX01000007.1"/>
</dbReference>
<keyword evidence="1" id="KW-0812">Transmembrane</keyword>
<organism evidence="3 4">
    <name type="scientific">Thalassospira lohafexi</name>
    <dbReference type="NCBI Taxonomy" id="744227"/>
    <lineage>
        <taxon>Bacteria</taxon>
        <taxon>Pseudomonadati</taxon>
        <taxon>Pseudomonadota</taxon>
        <taxon>Alphaproteobacteria</taxon>
        <taxon>Rhodospirillales</taxon>
        <taxon>Thalassospiraceae</taxon>
        <taxon>Thalassospira</taxon>
    </lineage>
</organism>
<evidence type="ECO:0000313" key="3">
    <source>
        <dbReference type="EMBL" id="PKR57122.1"/>
    </source>
</evidence>
<dbReference type="EMBL" id="NXGX01000007">
    <property type="protein sequence ID" value="PKR57122.1"/>
    <property type="molecule type" value="Genomic_DNA"/>
</dbReference>
<dbReference type="Proteomes" id="UP000233332">
    <property type="component" value="Unassembled WGS sequence"/>
</dbReference>
<evidence type="ECO:0000313" key="4">
    <source>
        <dbReference type="Proteomes" id="UP000233332"/>
    </source>
</evidence>
<dbReference type="PANTHER" id="PTHR22911">
    <property type="entry name" value="ACYL-MALONYL CONDENSING ENZYME-RELATED"/>
    <property type="match status" value="1"/>
</dbReference>
<dbReference type="InterPro" id="IPR037185">
    <property type="entry name" value="EmrE-like"/>
</dbReference>
<comment type="caution">
    <text evidence="3">The sequence shown here is derived from an EMBL/GenBank/DDBJ whole genome shotgun (WGS) entry which is preliminary data.</text>
</comment>
<keyword evidence="1" id="KW-0472">Membrane</keyword>
<dbReference type="InterPro" id="IPR000620">
    <property type="entry name" value="EamA_dom"/>
</dbReference>
<evidence type="ECO:0000259" key="2">
    <source>
        <dbReference type="Pfam" id="PF00892"/>
    </source>
</evidence>
<dbReference type="PANTHER" id="PTHR22911:SF137">
    <property type="entry name" value="SOLUTE CARRIER FAMILY 35 MEMBER G2-RELATED"/>
    <property type="match status" value="1"/>
</dbReference>
<gene>
    <name evidence="3" type="ORF">COO92_17280</name>
</gene>
<protein>
    <submittedName>
        <fullName evidence="3">EamA family transporter</fullName>
    </submittedName>
</protein>
<dbReference type="GO" id="GO:0016020">
    <property type="term" value="C:membrane"/>
    <property type="evidence" value="ECO:0007669"/>
    <property type="project" value="InterPro"/>
</dbReference>
<feature type="transmembrane region" description="Helical" evidence="1">
    <location>
        <begin position="195"/>
        <end position="213"/>
    </location>
</feature>
<feature type="domain" description="EamA" evidence="2">
    <location>
        <begin position="165"/>
        <end position="298"/>
    </location>
</feature>
<name>A0A2N3L2T1_9PROT</name>
<feature type="transmembrane region" description="Helical" evidence="1">
    <location>
        <begin position="225"/>
        <end position="246"/>
    </location>
</feature>
<feature type="transmembrane region" description="Helical" evidence="1">
    <location>
        <begin position="79"/>
        <end position="100"/>
    </location>
</feature>
<dbReference type="AlphaFoldDB" id="A0A2N3L2T1"/>
<feature type="transmembrane region" description="Helical" evidence="1">
    <location>
        <begin position="47"/>
        <end position="67"/>
    </location>
</feature>
<accession>A0A2N3L2T1</accession>
<feature type="transmembrane region" description="Helical" evidence="1">
    <location>
        <begin position="165"/>
        <end position="183"/>
    </location>
</feature>
<feature type="transmembrane region" description="Helical" evidence="1">
    <location>
        <begin position="281"/>
        <end position="301"/>
    </location>
</feature>
<feature type="transmembrane region" description="Helical" evidence="1">
    <location>
        <begin position="20"/>
        <end position="41"/>
    </location>
</feature>
<dbReference type="Pfam" id="PF00892">
    <property type="entry name" value="EamA"/>
    <property type="match status" value="2"/>
</dbReference>
<proteinExistence type="predicted"/>
<feature type="domain" description="EamA" evidence="2">
    <location>
        <begin position="18"/>
        <end position="151"/>
    </location>
</feature>